<evidence type="ECO:0000313" key="10">
    <source>
        <dbReference type="Proteomes" id="UP001501207"/>
    </source>
</evidence>
<feature type="transmembrane region" description="Helical" evidence="8">
    <location>
        <begin position="66"/>
        <end position="83"/>
    </location>
</feature>
<evidence type="ECO:0000256" key="2">
    <source>
        <dbReference type="ARBA" id="ARBA00007935"/>
    </source>
</evidence>
<evidence type="ECO:0000256" key="7">
    <source>
        <dbReference type="ARBA" id="ARBA00023136"/>
    </source>
</evidence>
<gene>
    <name evidence="9" type="ORF">GCM10023143_16750</name>
</gene>
<comment type="similarity">
    <text evidence="2">Belongs to the binding-protein-dependent transport system permease family. FecCD subfamily.</text>
</comment>
<dbReference type="SUPFAM" id="SSF81345">
    <property type="entry name" value="ABC transporter involved in vitamin B12 uptake, BtuC"/>
    <property type="match status" value="1"/>
</dbReference>
<dbReference type="Pfam" id="PF01032">
    <property type="entry name" value="FecCD"/>
    <property type="match status" value="1"/>
</dbReference>
<keyword evidence="10" id="KW-1185">Reference proteome</keyword>
<feature type="transmembrane region" description="Helical" evidence="8">
    <location>
        <begin position="252"/>
        <end position="277"/>
    </location>
</feature>
<feature type="transmembrane region" description="Helical" evidence="8">
    <location>
        <begin position="161"/>
        <end position="183"/>
    </location>
</feature>
<accession>A0ABP8FQZ3</accession>
<dbReference type="EMBL" id="BAABFN010000002">
    <property type="protein sequence ID" value="GAA4308986.1"/>
    <property type="molecule type" value="Genomic_DNA"/>
</dbReference>
<evidence type="ECO:0000256" key="5">
    <source>
        <dbReference type="ARBA" id="ARBA00022692"/>
    </source>
</evidence>
<dbReference type="Gene3D" id="1.10.3470.10">
    <property type="entry name" value="ABC transporter involved in vitamin B12 uptake, BtuC"/>
    <property type="match status" value="1"/>
</dbReference>
<protein>
    <submittedName>
        <fullName evidence="9">Iron ABC transporter permease</fullName>
    </submittedName>
</protein>
<feature type="transmembrane region" description="Helical" evidence="8">
    <location>
        <begin position="95"/>
        <end position="117"/>
    </location>
</feature>
<feature type="transmembrane region" description="Helical" evidence="8">
    <location>
        <begin position="203"/>
        <end position="223"/>
    </location>
</feature>
<keyword evidence="4" id="KW-1003">Cell membrane</keyword>
<evidence type="ECO:0000256" key="6">
    <source>
        <dbReference type="ARBA" id="ARBA00022989"/>
    </source>
</evidence>
<evidence type="ECO:0000256" key="8">
    <source>
        <dbReference type="SAM" id="Phobius"/>
    </source>
</evidence>
<keyword evidence="3" id="KW-0813">Transport</keyword>
<evidence type="ECO:0000256" key="1">
    <source>
        <dbReference type="ARBA" id="ARBA00004651"/>
    </source>
</evidence>
<dbReference type="RefSeq" id="WP_344978195.1">
    <property type="nucleotide sequence ID" value="NZ_BAABFN010000002.1"/>
</dbReference>
<dbReference type="CDD" id="cd06550">
    <property type="entry name" value="TM_ABC_iron-siderophores_like"/>
    <property type="match status" value="1"/>
</dbReference>
<dbReference type="InterPro" id="IPR000522">
    <property type="entry name" value="ABC_transptr_permease_BtuC"/>
</dbReference>
<evidence type="ECO:0000256" key="3">
    <source>
        <dbReference type="ARBA" id="ARBA00022448"/>
    </source>
</evidence>
<reference evidence="10" key="1">
    <citation type="journal article" date="2019" name="Int. J. Syst. Evol. Microbiol.">
        <title>The Global Catalogue of Microorganisms (GCM) 10K type strain sequencing project: providing services to taxonomists for standard genome sequencing and annotation.</title>
        <authorList>
            <consortium name="The Broad Institute Genomics Platform"/>
            <consortium name="The Broad Institute Genome Sequencing Center for Infectious Disease"/>
            <person name="Wu L."/>
            <person name="Ma J."/>
        </authorList>
    </citation>
    <scope>NUCLEOTIDE SEQUENCE [LARGE SCALE GENOMIC DNA]</scope>
    <source>
        <strain evidence="10">JCM 17664</strain>
    </source>
</reference>
<evidence type="ECO:0000313" key="9">
    <source>
        <dbReference type="EMBL" id="GAA4308986.1"/>
    </source>
</evidence>
<keyword evidence="5 8" id="KW-0812">Transmembrane</keyword>
<comment type="caution">
    <text evidence="9">The sequence shown here is derived from an EMBL/GenBank/DDBJ whole genome shotgun (WGS) entry which is preliminary data.</text>
</comment>
<feature type="transmembrane region" description="Helical" evidence="8">
    <location>
        <begin position="129"/>
        <end position="149"/>
    </location>
</feature>
<proteinExistence type="inferred from homology"/>
<evidence type="ECO:0000256" key="4">
    <source>
        <dbReference type="ARBA" id="ARBA00022475"/>
    </source>
</evidence>
<sequence length="349" mass="36529">MSYRKLQWILVVLMIVAALLSAGTGAMAISPVRIMAILLDRAGWHLPVYYDEGMAAVLLQIRLPRVLMGMLVGAGLAVSGAAIQGLFRNPLADPGLVGISAGASLAAVLFIVVLATLPAVTNSALLPHYLLNLVTFAGACMTSLLVFRISRWGGRTLITTLLLAGLALNALCSAFTGLVISTADNEQLRSITFWTLGSLGGASWDTVLALLPFVLLPLILLSWQGKALNAFSLGEPEAAHIGVNVKKLKGQIILLSTLAVGACVAVSGVIGFVGLVVPHMLRSVIGSDHRRLLPACACLGAALLTLADMLCRTVIAPAELPIGIVTALLGSPLFIVLLMKQKKYLFGLA</sequence>
<feature type="transmembrane region" description="Helical" evidence="8">
    <location>
        <begin position="318"/>
        <end position="339"/>
    </location>
</feature>
<dbReference type="InterPro" id="IPR037294">
    <property type="entry name" value="ABC_BtuC-like"/>
</dbReference>
<dbReference type="Proteomes" id="UP001501207">
    <property type="component" value="Unassembled WGS sequence"/>
</dbReference>
<keyword evidence="7 8" id="KW-0472">Membrane</keyword>
<dbReference type="PANTHER" id="PTHR30472">
    <property type="entry name" value="FERRIC ENTEROBACTIN TRANSPORT SYSTEM PERMEASE PROTEIN"/>
    <property type="match status" value="1"/>
</dbReference>
<comment type="subcellular location">
    <subcellularLocation>
        <location evidence="1">Cell membrane</location>
        <topology evidence="1">Multi-pass membrane protein</topology>
    </subcellularLocation>
</comment>
<organism evidence="9 10">
    <name type="scientific">Compostibacter hankyongensis</name>
    <dbReference type="NCBI Taxonomy" id="1007089"/>
    <lineage>
        <taxon>Bacteria</taxon>
        <taxon>Pseudomonadati</taxon>
        <taxon>Bacteroidota</taxon>
        <taxon>Chitinophagia</taxon>
        <taxon>Chitinophagales</taxon>
        <taxon>Chitinophagaceae</taxon>
        <taxon>Compostibacter</taxon>
    </lineage>
</organism>
<dbReference type="PANTHER" id="PTHR30472:SF25">
    <property type="entry name" value="ABC TRANSPORTER PERMEASE PROTEIN MJ0876-RELATED"/>
    <property type="match status" value="1"/>
</dbReference>
<name>A0ABP8FQZ3_9BACT</name>
<keyword evidence="6 8" id="KW-1133">Transmembrane helix</keyword>